<protein>
    <submittedName>
        <fullName evidence="2">NADPH-dependent oxidoreductase</fullName>
    </submittedName>
</protein>
<gene>
    <name evidence="2" type="ORF">LF543_06915</name>
</gene>
<accession>A0AAE6P3R5</accession>
<dbReference type="GO" id="GO:0016491">
    <property type="term" value="F:oxidoreductase activity"/>
    <property type="evidence" value="ECO:0007669"/>
    <property type="project" value="InterPro"/>
</dbReference>
<dbReference type="InterPro" id="IPR029039">
    <property type="entry name" value="Flavoprotein-like_sf"/>
</dbReference>
<dbReference type="GO" id="GO:0010181">
    <property type="term" value="F:FMN binding"/>
    <property type="evidence" value="ECO:0007669"/>
    <property type="project" value="TreeGrafter"/>
</dbReference>
<dbReference type="Pfam" id="PF03358">
    <property type="entry name" value="FMN_red"/>
    <property type="match status" value="1"/>
</dbReference>
<sequence>MEVRPMIINVILGSTRDESLGRRLFKYLLKRQDEFEKVNDVKFNFISLSDYNLPFFYESMAPMDNPNRVLKPNEQRWVDDMRQADGYIFLVPEYNHSFPAVLKNALDFLAFEAKGKPAKIITYSNNSRGGQFSYPALLPTLGQLGFFTLPKPTSVRNVDKNFGVDGNFVKDAPGKHGDIKKLNRAFAESAFYSKLFKEHPFKYDAHIYDK</sequence>
<dbReference type="EMBL" id="CP045562">
    <property type="protein sequence ID" value="QFX93278.1"/>
    <property type="molecule type" value="Genomic_DNA"/>
</dbReference>
<dbReference type="SUPFAM" id="SSF52218">
    <property type="entry name" value="Flavoproteins"/>
    <property type="match status" value="1"/>
</dbReference>
<dbReference type="AlphaFoldDB" id="A0AAE6P3R5"/>
<dbReference type="PANTHER" id="PTHR30543:SF21">
    <property type="entry name" value="NAD(P)H-DEPENDENT FMN REDUCTASE LOT6"/>
    <property type="match status" value="1"/>
</dbReference>
<evidence type="ECO:0000259" key="1">
    <source>
        <dbReference type="Pfam" id="PF03358"/>
    </source>
</evidence>
<organism evidence="2 3">
    <name type="scientific">Fructilactobacillus fructivorans</name>
    <dbReference type="NCBI Taxonomy" id="1614"/>
    <lineage>
        <taxon>Bacteria</taxon>
        <taxon>Bacillati</taxon>
        <taxon>Bacillota</taxon>
        <taxon>Bacilli</taxon>
        <taxon>Lactobacillales</taxon>
        <taxon>Lactobacillaceae</taxon>
        <taxon>Fructilactobacillus</taxon>
    </lineage>
</organism>
<name>A0AAE6P3R5_9LACO</name>
<dbReference type="Gene3D" id="3.40.50.360">
    <property type="match status" value="1"/>
</dbReference>
<dbReference type="GO" id="GO:0005829">
    <property type="term" value="C:cytosol"/>
    <property type="evidence" value="ECO:0007669"/>
    <property type="project" value="TreeGrafter"/>
</dbReference>
<dbReference type="Proteomes" id="UP000327194">
    <property type="component" value="Chromosome"/>
</dbReference>
<reference evidence="2 3" key="1">
    <citation type="submission" date="2019-10" db="EMBL/GenBank/DDBJ databases">
        <title>Genome sequencing of Lactobacillus fructivorans.</title>
        <authorList>
            <person name="Kim K."/>
        </authorList>
    </citation>
    <scope>NUCLEOTIDE SEQUENCE [LARGE SCALE GENOMIC DNA]</scope>
    <source>
        <strain evidence="2 3">LF543</strain>
    </source>
</reference>
<dbReference type="InterPro" id="IPR005025">
    <property type="entry name" value="FMN_Rdtase-like_dom"/>
</dbReference>
<dbReference type="InterPro" id="IPR050712">
    <property type="entry name" value="NAD(P)H-dep_reductase"/>
</dbReference>
<proteinExistence type="predicted"/>
<evidence type="ECO:0000313" key="2">
    <source>
        <dbReference type="EMBL" id="QFX93278.1"/>
    </source>
</evidence>
<dbReference type="PANTHER" id="PTHR30543">
    <property type="entry name" value="CHROMATE REDUCTASE"/>
    <property type="match status" value="1"/>
</dbReference>
<evidence type="ECO:0000313" key="3">
    <source>
        <dbReference type="Proteomes" id="UP000327194"/>
    </source>
</evidence>
<dbReference type="KEGG" id="lfv:LF543_06915"/>
<feature type="domain" description="NADPH-dependent FMN reductase-like" evidence="1">
    <location>
        <begin position="8"/>
        <end position="154"/>
    </location>
</feature>